<sequence length="215" mass="23852">MTKRMLQSVFTLLILTPLWSPAQSVPALSGEISALLDTCRKEPSPLIRLDCYDNIGRENAVPPADQTAKGEIRLRAAANEEKRTAHTVTFITTQPREGTWPVVMTAPAIGTQPPRPVLMLSCVDNITRMQLVMNSPVTTRSIRLSTPQTTFSSDWFIRENGYVLESSRGLAGIDEIKRIMTGDKLTITPENGEPVTFDLSQLTESIKPLRAACRW</sequence>
<feature type="chain" id="PRO_5040201480" evidence="1">
    <location>
        <begin position="23"/>
        <end position="215"/>
    </location>
</feature>
<dbReference type="RefSeq" id="WP_052927278.1">
    <property type="nucleotide sequence ID" value="NZ_BRRE01000001.1"/>
</dbReference>
<reference evidence="2" key="1">
    <citation type="submission" date="2022-08" db="EMBL/GenBank/DDBJ databases">
        <authorList>
            <person name="Dale J.L."/>
        </authorList>
    </citation>
    <scope>NUCLEOTIDE SEQUENCE</scope>
    <source>
        <strain evidence="2">2022EL-00758</strain>
    </source>
</reference>
<organism evidence="2 3">
    <name type="scientific">Morganella morganii</name>
    <name type="common">Proteus morganii</name>
    <dbReference type="NCBI Taxonomy" id="582"/>
    <lineage>
        <taxon>Bacteria</taxon>
        <taxon>Pseudomonadati</taxon>
        <taxon>Pseudomonadota</taxon>
        <taxon>Gammaproteobacteria</taxon>
        <taxon>Enterobacterales</taxon>
        <taxon>Morganellaceae</taxon>
        <taxon>Morganella</taxon>
    </lineage>
</organism>
<proteinExistence type="predicted"/>
<evidence type="ECO:0000256" key="1">
    <source>
        <dbReference type="SAM" id="SignalP"/>
    </source>
</evidence>
<feature type="signal peptide" evidence="1">
    <location>
        <begin position="1"/>
        <end position="22"/>
    </location>
</feature>
<dbReference type="Proteomes" id="UP001076655">
    <property type="component" value="Unassembled WGS sequence"/>
</dbReference>
<comment type="caution">
    <text evidence="2">The sequence shown here is derived from an EMBL/GenBank/DDBJ whole genome shotgun (WGS) entry which is preliminary data.</text>
</comment>
<name>A0A9Q4GS56_MORMO</name>
<protein>
    <submittedName>
        <fullName evidence="2">Type VI secretion system-associated protein VasI</fullName>
    </submittedName>
</protein>
<dbReference type="AlphaFoldDB" id="A0A9Q4GS56"/>
<keyword evidence="1" id="KW-0732">Signal</keyword>
<evidence type="ECO:0000313" key="3">
    <source>
        <dbReference type="Proteomes" id="UP001076655"/>
    </source>
</evidence>
<dbReference type="EMBL" id="JAPNMI010000001">
    <property type="protein sequence ID" value="MCY0788490.1"/>
    <property type="molecule type" value="Genomic_DNA"/>
</dbReference>
<evidence type="ECO:0000313" key="2">
    <source>
        <dbReference type="EMBL" id="MCY0788490.1"/>
    </source>
</evidence>
<gene>
    <name evidence="2" type="primary">vasI</name>
    <name evidence="2" type="ORF">N0392_02145</name>
</gene>
<dbReference type="NCBIfam" id="TIGR03360">
    <property type="entry name" value="VI_minor_1"/>
    <property type="match status" value="1"/>
</dbReference>
<dbReference type="Pfam" id="PF11319">
    <property type="entry name" value="VasI"/>
    <property type="match status" value="1"/>
</dbReference>
<dbReference type="InterPro" id="IPR017738">
    <property type="entry name" value="T6SS-assoc_VCA0118"/>
</dbReference>
<accession>A0A9Q4GS56</accession>